<protein>
    <submittedName>
        <fullName evidence="1">dTDP-glucose 4,6-dehydratase</fullName>
    </submittedName>
</protein>
<gene>
    <name evidence="1" type="ORF">Q604_UNBC18319G0011</name>
</gene>
<feature type="non-terminal residue" evidence="1">
    <location>
        <position position="1"/>
    </location>
</feature>
<dbReference type="AlphaFoldDB" id="W1WU88"/>
<accession>W1WU88</accession>
<evidence type="ECO:0000313" key="1">
    <source>
        <dbReference type="EMBL" id="ETJ21708.1"/>
    </source>
</evidence>
<name>W1WU88_9ZZZZ</name>
<organism evidence="1">
    <name type="scientific">human gut metagenome</name>
    <dbReference type="NCBI Taxonomy" id="408170"/>
    <lineage>
        <taxon>unclassified sequences</taxon>
        <taxon>metagenomes</taxon>
        <taxon>organismal metagenomes</taxon>
    </lineage>
</organism>
<reference evidence="1" key="1">
    <citation type="submission" date="2013-12" db="EMBL/GenBank/DDBJ databases">
        <title>A Varibaculum cambriense genome reconstructed from a premature infant gut community with otherwise low bacterial novelty that shifts toward anaerobic metabolism during the third week of life.</title>
        <authorList>
            <person name="Brown C.T."/>
            <person name="Sharon I."/>
            <person name="Thomas B.C."/>
            <person name="Castelle C.J."/>
            <person name="Morowitz M.J."/>
            <person name="Banfield J.F."/>
        </authorList>
    </citation>
    <scope>NUCLEOTIDE SEQUENCE</scope>
</reference>
<proteinExistence type="predicted"/>
<sequence length="41" mass="5186">TTTFDEGIQKTVKWYLDNKSWWENIINGEYKNYYEKMYDNR</sequence>
<dbReference type="EMBL" id="AZMM01018319">
    <property type="protein sequence ID" value="ETJ21708.1"/>
    <property type="molecule type" value="Genomic_DNA"/>
</dbReference>
<dbReference type="Gene3D" id="3.90.25.10">
    <property type="entry name" value="UDP-galactose 4-epimerase, domain 1"/>
    <property type="match status" value="1"/>
</dbReference>
<comment type="caution">
    <text evidence="1">The sequence shown here is derived from an EMBL/GenBank/DDBJ whole genome shotgun (WGS) entry which is preliminary data.</text>
</comment>